<dbReference type="Proteomes" id="UP000070452">
    <property type="component" value="Unassembled WGS sequence"/>
</dbReference>
<keyword evidence="2 13" id="KW-0547">Nucleotide-binding</keyword>
<feature type="domain" description="UvrD-like helicase C-terminal" evidence="17">
    <location>
        <begin position="507"/>
        <end position="798"/>
    </location>
</feature>
<keyword evidence="7 13" id="KW-0067">ATP-binding</keyword>
<dbReference type="PROSITE" id="PS51217">
    <property type="entry name" value="UVRD_HELICASE_CTER"/>
    <property type="match status" value="1"/>
</dbReference>
<evidence type="ECO:0000256" key="2">
    <source>
        <dbReference type="ARBA" id="ARBA00022741"/>
    </source>
</evidence>
<protein>
    <recommendedName>
        <fullName evidence="13">ATP-dependent helicase/nuclease subunit A</fullName>
        <ecNumber evidence="13">3.1.-.-</ecNumber>
        <ecNumber evidence="13">5.6.2.4</ecNumber>
    </recommendedName>
    <alternativeName>
        <fullName evidence="13">ATP-dependent helicase/nuclease AddA</fullName>
    </alternativeName>
    <alternativeName>
        <fullName evidence="13">DNA 3'-5' helicase AddA</fullName>
    </alternativeName>
</protein>
<dbReference type="Pfam" id="PF12705">
    <property type="entry name" value="PDDEXK_1"/>
    <property type="match status" value="1"/>
</dbReference>
<evidence type="ECO:0000256" key="4">
    <source>
        <dbReference type="ARBA" id="ARBA00022801"/>
    </source>
</evidence>
<organism evidence="18 19">
    <name type="scientific">Enterococcus faecium</name>
    <name type="common">Streptococcus faecium</name>
    <dbReference type="NCBI Taxonomy" id="1352"/>
    <lineage>
        <taxon>Bacteria</taxon>
        <taxon>Bacillati</taxon>
        <taxon>Bacillota</taxon>
        <taxon>Bacilli</taxon>
        <taxon>Lactobacillales</taxon>
        <taxon>Enterococcaceae</taxon>
        <taxon>Enterococcus</taxon>
    </lineage>
</organism>
<dbReference type="InterPro" id="IPR014016">
    <property type="entry name" value="UvrD-like_ATP-bd"/>
</dbReference>
<dbReference type="GO" id="GO:0005829">
    <property type="term" value="C:cytosol"/>
    <property type="evidence" value="ECO:0007669"/>
    <property type="project" value="TreeGrafter"/>
</dbReference>
<dbReference type="InterPro" id="IPR011335">
    <property type="entry name" value="Restrct_endonuc-II-like"/>
</dbReference>
<dbReference type="GO" id="GO:0005524">
    <property type="term" value="F:ATP binding"/>
    <property type="evidence" value="ECO:0007669"/>
    <property type="project" value="UniProtKB-UniRule"/>
</dbReference>
<evidence type="ECO:0000256" key="15">
    <source>
        <dbReference type="SAM" id="Coils"/>
    </source>
</evidence>
<keyword evidence="1 13" id="KW-0540">Nuclease</keyword>
<comment type="cofactor">
    <cofactor evidence="13">
        <name>Mg(2+)</name>
        <dbReference type="ChEBI" id="CHEBI:18420"/>
    </cofactor>
</comment>
<comment type="subunit">
    <text evidence="13">Heterodimer of AddA and AddB/RexB.</text>
</comment>
<dbReference type="PROSITE" id="PS51198">
    <property type="entry name" value="UVRD_HELICASE_ATP_BIND"/>
    <property type="match status" value="1"/>
</dbReference>
<dbReference type="InterPro" id="IPR011604">
    <property type="entry name" value="PDDEXK-like_dom_sf"/>
</dbReference>
<comment type="similarity">
    <text evidence="13">Belongs to the helicase family. AddA subfamily.</text>
</comment>
<gene>
    <name evidence="13" type="primary">addA</name>
    <name evidence="18" type="ORF">AWT83_13110</name>
</gene>
<dbReference type="Pfam" id="PF13361">
    <property type="entry name" value="UvrD_C"/>
    <property type="match status" value="1"/>
</dbReference>
<sequence length="1240" mass="144252">MNQIPLKPQNERFTDDQWQAIFDQGDNLLVSASAGSGKTTVLVRRVIEKLKMGFDIDELLIVTFTEAAAREMKERIQEALQESVNSESDPVRRQHFTKQLVLLPTANISTLHAFCLTVIRRYYYLIDIDPVFRMLTDETETILMKEDVWDELREALYAENDERFFQLTMNFSNDRSDDGLTNLVFSLYEFARANPDPQKWLEQLSDNYRLPEGLAKSRLYQEQIRPLVLADIYQCVQLYEQMTQLAQGEGLEKMNEQVAGEQQQIKNIYEAFSQDRLEEAYAGLEQLTFSTFKSSRKAELKEISNEVKGMRDKAKKLIQQISKSYFPVSPSQMEELTDKALPLVEEMTKVTQSFMDGFSMRKREKGVLDFNDLEHLALQILTEKTKDAWLPSEASKHYRKKFKEVMVDEYQDVNQLQEAILYWLREPDDTKGNMFMVGDVKQSIYSFRLADPSLFIGKYENFSKKEGGRRIVLAENFRSRKEVLSFTNLIFEQLMDPAVGQINYDEAAKLIQGFSDFPENEQFEPEIMIYEKEQEESEIEIPTDDILEDKTEGELFMTGLKIRQLIDSSFMIYDKKSKKSRPIEYKDIVLLTPTKKNNLTILEIFKTLDIPLEMNDAQNYFQATEIRTMISLLQLIDNPYQDIPLAAVLRSPIVGLIEPELASIRLADRAHTYYDAVLAYQASNEDELAAKLEHFGKQLEHWRELARRSSITDLLWDIYYKTGYLEYVVGLPAGAQRQANLYALVDRAKAYEQSSFRGLYQFVRFIEKMQEKDKDLAEPVISIEDNAVRVMTIHASKGLEFPVVFLLDMTKEFNLQDLRNRYAFEEKLGAGIRYMDPETRVLYDTLPFQAIKLAKQNKLLSEEMRKLYVGLTRAEQKLFIVGSYKNKEQMIQTWSEAADHEELVFDPALRLKGRSSLMNWIGYGLIRHPEMQKYLEEEISTSLLQHSNAQFSISWMNQQSIIEQRQLLAEKELVNLDQQMKEDETLLADSLQKRLAYEYPYQASSQTTSYQSVSEIKRLFEDPDDTQESRLTLESSQNKAASRQFRYTQEQLAEPKFLQKDRQVSAATVGTATHALLQLLPLEMPTTESIHQKLQELVRKRLVDEKVAKKVDVSSIIWFFQTELGQQLIANKENVKREQPFSMLLPADEVFQDYLNQEDELLIHGIVDGYLEEKDHLNIYDFKTDFILPPDDPAEIDTIVQKYQGQLRLYQQAMSEALNKPVENVFLILLRVKQIININK</sequence>
<dbReference type="GO" id="GO:0003690">
    <property type="term" value="F:double-stranded DNA binding"/>
    <property type="evidence" value="ECO:0007669"/>
    <property type="project" value="UniProtKB-UniRule"/>
</dbReference>
<evidence type="ECO:0000313" key="19">
    <source>
        <dbReference type="Proteomes" id="UP000070452"/>
    </source>
</evidence>
<evidence type="ECO:0000259" key="17">
    <source>
        <dbReference type="PROSITE" id="PS51217"/>
    </source>
</evidence>
<dbReference type="InterPro" id="IPR014152">
    <property type="entry name" value="AddA"/>
</dbReference>
<dbReference type="PANTHER" id="PTHR11070">
    <property type="entry name" value="UVRD / RECB / PCRA DNA HELICASE FAMILY MEMBER"/>
    <property type="match status" value="1"/>
</dbReference>
<dbReference type="RefSeq" id="WP_002297429.1">
    <property type="nucleotide sequence ID" value="NZ_CP072894.1"/>
</dbReference>
<comment type="catalytic activity">
    <reaction evidence="12 13">
        <text>ATP + H2O = ADP + phosphate + H(+)</text>
        <dbReference type="Rhea" id="RHEA:13065"/>
        <dbReference type="ChEBI" id="CHEBI:15377"/>
        <dbReference type="ChEBI" id="CHEBI:15378"/>
        <dbReference type="ChEBI" id="CHEBI:30616"/>
        <dbReference type="ChEBI" id="CHEBI:43474"/>
        <dbReference type="ChEBI" id="CHEBI:456216"/>
        <dbReference type="EC" id="5.6.2.4"/>
    </reaction>
</comment>
<keyword evidence="6 13" id="KW-0269">Exonuclease</keyword>
<feature type="coiled-coil region" evidence="15">
    <location>
        <begin position="62"/>
        <end position="89"/>
    </location>
</feature>
<evidence type="ECO:0000256" key="11">
    <source>
        <dbReference type="ARBA" id="ARBA00034617"/>
    </source>
</evidence>
<evidence type="ECO:0000256" key="6">
    <source>
        <dbReference type="ARBA" id="ARBA00022839"/>
    </source>
</evidence>
<dbReference type="EMBL" id="LRHK01000005">
    <property type="protein sequence ID" value="KWX16465.1"/>
    <property type="molecule type" value="Genomic_DNA"/>
</dbReference>
<evidence type="ECO:0000256" key="7">
    <source>
        <dbReference type="ARBA" id="ARBA00022840"/>
    </source>
</evidence>
<keyword evidence="9 13" id="KW-0234">DNA repair</keyword>
<dbReference type="GO" id="GO:0016887">
    <property type="term" value="F:ATP hydrolysis activity"/>
    <property type="evidence" value="ECO:0007669"/>
    <property type="project" value="RHEA"/>
</dbReference>
<evidence type="ECO:0000256" key="13">
    <source>
        <dbReference type="HAMAP-Rule" id="MF_01451"/>
    </source>
</evidence>
<dbReference type="GO" id="GO:0000724">
    <property type="term" value="P:double-strand break repair via homologous recombination"/>
    <property type="evidence" value="ECO:0007669"/>
    <property type="project" value="UniProtKB-UniRule"/>
</dbReference>
<dbReference type="SUPFAM" id="SSF52540">
    <property type="entry name" value="P-loop containing nucleoside triphosphate hydrolases"/>
    <property type="match status" value="1"/>
</dbReference>
<evidence type="ECO:0000259" key="16">
    <source>
        <dbReference type="PROSITE" id="PS51198"/>
    </source>
</evidence>
<evidence type="ECO:0000256" key="12">
    <source>
        <dbReference type="ARBA" id="ARBA00048988"/>
    </source>
</evidence>
<keyword evidence="8 13" id="KW-0238">DNA-binding</keyword>
<feature type="domain" description="UvrD-like helicase ATP-binding" evidence="16">
    <location>
        <begin position="11"/>
        <end position="480"/>
    </location>
</feature>
<dbReference type="AlphaFoldDB" id="A0A132P2C1"/>
<dbReference type="EC" id="5.6.2.4" evidence="13"/>
<keyword evidence="4 13" id="KW-0378">Hydrolase</keyword>
<dbReference type="GO" id="GO:0008408">
    <property type="term" value="F:3'-5' exonuclease activity"/>
    <property type="evidence" value="ECO:0007669"/>
    <property type="project" value="UniProtKB-UniRule"/>
</dbReference>
<keyword evidence="5 13" id="KW-0347">Helicase</keyword>
<evidence type="ECO:0000313" key="18">
    <source>
        <dbReference type="EMBL" id="KWX16465.1"/>
    </source>
</evidence>
<name>A0A132P2C1_ENTFC</name>
<dbReference type="Gene3D" id="3.90.320.10">
    <property type="match status" value="1"/>
</dbReference>
<dbReference type="HAMAP" id="MF_01451">
    <property type="entry name" value="AddA"/>
    <property type="match status" value="1"/>
</dbReference>
<comment type="function">
    <text evidence="13">The heterodimer acts as both an ATP-dependent DNA helicase and an ATP-dependent, dual-direction single-stranded exonuclease. Recognizes the chi site generating a DNA molecule suitable for the initiation of homologous recombination. The AddA nuclease domain is required for chi fragment generation; this subunit has the helicase and 3' -&gt; 5' nuclease activities.</text>
</comment>
<evidence type="ECO:0000256" key="3">
    <source>
        <dbReference type="ARBA" id="ARBA00022763"/>
    </source>
</evidence>
<keyword evidence="15" id="KW-0175">Coiled coil</keyword>
<evidence type="ECO:0000256" key="1">
    <source>
        <dbReference type="ARBA" id="ARBA00022722"/>
    </source>
</evidence>
<comment type="caution">
    <text evidence="18">The sequence shown here is derived from an EMBL/GenBank/DDBJ whole genome shotgun (WGS) entry which is preliminary data.</text>
</comment>
<dbReference type="Pfam" id="PF00580">
    <property type="entry name" value="UvrD-helicase"/>
    <property type="match status" value="1"/>
</dbReference>
<keyword evidence="10 13" id="KW-0413">Isomerase</keyword>
<proteinExistence type="inferred from homology"/>
<accession>A0A132P2C1</accession>
<evidence type="ECO:0000256" key="5">
    <source>
        <dbReference type="ARBA" id="ARBA00022806"/>
    </source>
</evidence>
<evidence type="ECO:0000256" key="14">
    <source>
        <dbReference type="PROSITE-ProRule" id="PRU00560"/>
    </source>
</evidence>
<dbReference type="InterPro" id="IPR014017">
    <property type="entry name" value="DNA_helicase_UvrD-like_C"/>
</dbReference>
<dbReference type="InterPro" id="IPR027417">
    <property type="entry name" value="P-loop_NTPase"/>
</dbReference>
<evidence type="ECO:0000256" key="9">
    <source>
        <dbReference type="ARBA" id="ARBA00023204"/>
    </source>
</evidence>
<evidence type="ECO:0000256" key="8">
    <source>
        <dbReference type="ARBA" id="ARBA00023125"/>
    </source>
</evidence>
<dbReference type="InterPro" id="IPR000212">
    <property type="entry name" value="DNA_helicase_UvrD/REP"/>
</dbReference>
<feature type="binding site" evidence="14">
    <location>
        <begin position="32"/>
        <end position="39"/>
    </location>
    <ligand>
        <name>ATP</name>
        <dbReference type="ChEBI" id="CHEBI:30616"/>
    </ligand>
</feature>
<dbReference type="EC" id="3.1.-.-" evidence="13"/>
<dbReference type="NCBIfam" id="TIGR02785">
    <property type="entry name" value="addA_Gpos"/>
    <property type="match status" value="1"/>
</dbReference>
<dbReference type="GO" id="GO:0033202">
    <property type="term" value="C:DNA helicase complex"/>
    <property type="evidence" value="ECO:0007669"/>
    <property type="project" value="TreeGrafter"/>
</dbReference>
<dbReference type="Gene3D" id="3.40.50.300">
    <property type="entry name" value="P-loop containing nucleotide triphosphate hydrolases"/>
    <property type="match status" value="4"/>
</dbReference>
<evidence type="ECO:0000256" key="10">
    <source>
        <dbReference type="ARBA" id="ARBA00023235"/>
    </source>
</evidence>
<dbReference type="SUPFAM" id="SSF52980">
    <property type="entry name" value="Restriction endonuclease-like"/>
    <property type="match status" value="1"/>
</dbReference>
<dbReference type="InterPro" id="IPR038726">
    <property type="entry name" value="PDDEXK_AddAB-type"/>
</dbReference>
<comment type="catalytic activity">
    <reaction evidence="11 13">
        <text>Couples ATP hydrolysis with the unwinding of duplex DNA by translocating in the 3'-5' direction.</text>
        <dbReference type="EC" id="5.6.2.4"/>
    </reaction>
</comment>
<dbReference type="GO" id="GO:0043138">
    <property type="term" value="F:3'-5' DNA helicase activity"/>
    <property type="evidence" value="ECO:0007669"/>
    <property type="project" value="UniProtKB-UniRule"/>
</dbReference>
<keyword evidence="3 13" id="KW-0227">DNA damage</keyword>
<reference evidence="18 19" key="1">
    <citation type="submission" date="2016-01" db="EMBL/GenBank/DDBJ databases">
        <title>Molecular Mechanisms for transfer of large genomic segments between Enterococcus faecium strains.</title>
        <authorList>
            <person name="Garcia-Solache M.A."/>
            <person name="Lebreton F."/>
            <person name="Mclaughlin R.E."/>
            <person name="Whiteaker J.D."/>
            <person name="Gilmore M.S."/>
            <person name="Rice L.B."/>
        </authorList>
    </citation>
    <scope>NUCLEOTIDE SEQUENCE [LARGE SCALE GENOMIC DNA]</scope>
    <source>
        <strain evidence="18 19">D344RRF x C68</strain>
    </source>
</reference>
<dbReference type="PANTHER" id="PTHR11070:SF48">
    <property type="entry name" value="ATP-DEPENDENT HELICASE_NUCLEASE SUBUNIT A"/>
    <property type="match status" value="1"/>
</dbReference>